<dbReference type="InterPro" id="IPR029044">
    <property type="entry name" value="Nucleotide-diphossugar_trans"/>
</dbReference>
<dbReference type="PANTHER" id="PTHR48090:SF8">
    <property type="entry name" value="GLYCOSYLTRANSFERASE CSBB-RELATED"/>
    <property type="match status" value="1"/>
</dbReference>
<dbReference type="PANTHER" id="PTHR48090">
    <property type="entry name" value="UNDECAPRENYL-PHOSPHATE 4-DEOXY-4-FORMAMIDO-L-ARABINOSE TRANSFERASE-RELATED"/>
    <property type="match status" value="1"/>
</dbReference>
<dbReference type="EMBL" id="VUNE01000002">
    <property type="protein sequence ID" value="MST62220.1"/>
    <property type="molecule type" value="Genomic_DNA"/>
</dbReference>
<keyword evidence="3" id="KW-0808">Transferase</keyword>
<evidence type="ECO:0000259" key="2">
    <source>
        <dbReference type="Pfam" id="PF00535"/>
    </source>
</evidence>
<evidence type="ECO:0000313" key="3">
    <source>
        <dbReference type="EMBL" id="MST62220.1"/>
    </source>
</evidence>
<comment type="caution">
    <text evidence="3">The sequence shown here is derived from an EMBL/GenBank/DDBJ whole genome shotgun (WGS) entry which is preliminary data.</text>
</comment>
<dbReference type="InterPro" id="IPR001173">
    <property type="entry name" value="Glyco_trans_2-like"/>
</dbReference>
<keyword evidence="1" id="KW-1133">Transmembrane helix</keyword>
<keyword evidence="1" id="KW-0812">Transmembrane</keyword>
<evidence type="ECO:0000313" key="4">
    <source>
        <dbReference type="Proteomes" id="UP000440713"/>
    </source>
</evidence>
<sequence length="318" mass="36272">MFLSVIVPCYNEEGVLDKLYSVLSSEIEKDSNFSRYEIILVDDGSKDNTLNEIKGLKKLDDRIEYISFARNFGKEAAIFAGLKKSKGELVVLMDADLQHPPELIHQMADLIINQNYDSVGTIRKDREGESKIRGFLSTQFYKVINSLSETTIKKNATDYRMMNRKFVNSVLELSEYNRFTKGIFSWVGYNCTDIEYNNVDRVCGDSKWNYIKLFKYSIEGIVAFSTTPLILSSFLGFIMFFLSAIVMLVFVFKYIFFGEVVKGFPTVICSIFLLGGIQLLSIGVLGQYLSKMYLEVKNRPIYLTKEESESVSDVVTKG</sequence>
<protein>
    <submittedName>
        <fullName evidence="3">Glycosyltransferase family 2 protein</fullName>
    </submittedName>
</protein>
<organism evidence="3 4">
    <name type="scientific">Peptostreptococcus porci</name>
    <dbReference type="NCBI Taxonomy" id="2652282"/>
    <lineage>
        <taxon>Bacteria</taxon>
        <taxon>Bacillati</taxon>
        <taxon>Bacillota</taxon>
        <taxon>Clostridia</taxon>
        <taxon>Peptostreptococcales</taxon>
        <taxon>Peptostreptococcaceae</taxon>
        <taxon>Peptostreptococcus</taxon>
    </lineage>
</organism>
<feature type="transmembrane region" description="Helical" evidence="1">
    <location>
        <begin position="263"/>
        <end position="289"/>
    </location>
</feature>
<keyword evidence="1" id="KW-0472">Membrane</keyword>
<dbReference type="AlphaFoldDB" id="A0A6N7WZV2"/>
<dbReference type="InterPro" id="IPR050256">
    <property type="entry name" value="Glycosyltransferase_2"/>
</dbReference>
<evidence type="ECO:0000256" key="1">
    <source>
        <dbReference type="SAM" id="Phobius"/>
    </source>
</evidence>
<dbReference type="GO" id="GO:0016740">
    <property type="term" value="F:transferase activity"/>
    <property type="evidence" value="ECO:0007669"/>
    <property type="project" value="UniProtKB-KW"/>
</dbReference>
<dbReference type="Pfam" id="PF00535">
    <property type="entry name" value="Glycos_transf_2"/>
    <property type="match status" value="1"/>
</dbReference>
<dbReference type="GO" id="GO:0005886">
    <property type="term" value="C:plasma membrane"/>
    <property type="evidence" value="ECO:0007669"/>
    <property type="project" value="TreeGrafter"/>
</dbReference>
<dbReference type="CDD" id="cd04187">
    <property type="entry name" value="DPM1_like_bac"/>
    <property type="match status" value="1"/>
</dbReference>
<name>A0A6N7WZV2_9FIRM</name>
<dbReference type="Proteomes" id="UP000440713">
    <property type="component" value="Unassembled WGS sequence"/>
</dbReference>
<feature type="domain" description="Glycosyltransferase 2-like" evidence="2">
    <location>
        <begin position="4"/>
        <end position="167"/>
    </location>
</feature>
<reference evidence="3 4" key="1">
    <citation type="submission" date="2019-08" db="EMBL/GenBank/DDBJ databases">
        <title>In-depth cultivation of the pig gut microbiome towards novel bacterial diversity and tailored functional studies.</title>
        <authorList>
            <person name="Wylensek D."/>
            <person name="Hitch T.C.A."/>
            <person name="Clavel T."/>
        </authorList>
    </citation>
    <scope>NUCLEOTIDE SEQUENCE [LARGE SCALE GENOMIC DNA]</scope>
    <source>
        <strain evidence="3 4">WCA-SAB-591-4A-A</strain>
    </source>
</reference>
<feature type="transmembrane region" description="Helical" evidence="1">
    <location>
        <begin position="234"/>
        <end position="257"/>
    </location>
</feature>
<keyword evidence="4" id="KW-1185">Reference proteome</keyword>
<gene>
    <name evidence="3" type="ORF">FYJ71_04420</name>
</gene>
<accession>A0A6N7WZV2</accession>
<dbReference type="RefSeq" id="WP_154537619.1">
    <property type="nucleotide sequence ID" value="NZ_JAQYHJ010000091.1"/>
</dbReference>
<proteinExistence type="predicted"/>
<dbReference type="Gene3D" id="3.90.550.10">
    <property type="entry name" value="Spore Coat Polysaccharide Biosynthesis Protein SpsA, Chain A"/>
    <property type="match status" value="1"/>
</dbReference>
<dbReference type="SUPFAM" id="SSF53448">
    <property type="entry name" value="Nucleotide-diphospho-sugar transferases"/>
    <property type="match status" value="1"/>
</dbReference>